<dbReference type="PANTHER" id="PTHR43794">
    <property type="entry name" value="AMINOHYDROLASE SSNA-RELATED"/>
    <property type="match status" value="1"/>
</dbReference>
<protein>
    <submittedName>
        <fullName evidence="4">Formiminoglutamate deiminase</fullName>
    </submittedName>
</protein>
<proteinExistence type="predicted"/>
<dbReference type="Pfam" id="PF22429">
    <property type="entry name" value="HutF_N"/>
    <property type="match status" value="1"/>
</dbReference>
<dbReference type="Pfam" id="PF01979">
    <property type="entry name" value="Amidohydro_1"/>
    <property type="match status" value="1"/>
</dbReference>
<dbReference type="NCBIfam" id="NF006681">
    <property type="entry name" value="PRK09229.1-2"/>
    <property type="match status" value="1"/>
</dbReference>
<dbReference type="KEGG" id="cfi:Celf_0071"/>
<feature type="domain" description="Amidohydrolase-related" evidence="2">
    <location>
        <begin position="50"/>
        <end position="415"/>
    </location>
</feature>
<dbReference type="InterPro" id="IPR032466">
    <property type="entry name" value="Metal_Hydrolase"/>
</dbReference>
<dbReference type="eggNOG" id="COG0402">
    <property type="taxonomic scope" value="Bacteria"/>
</dbReference>
<evidence type="ECO:0000313" key="4">
    <source>
        <dbReference type="EMBL" id="AEE44222.1"/>
    </source>
</evidence>
<dbReference type="HOGENOM" id="CLU_012358_3_1_11"/>
<dbReference type="GO" id="GO:0016810">
    <property type="term" value="F:hydrolase activity, acting on carbon-nitrogen (but not peptide) bonds"/>
    <property type="evidence" value="ECO:0007669"/>
    <property type="project" value="InterPro"/>
</dbReference>
<dbReference type="AlphaFoldDB" id="F4H3Z8"/>
<feature type="domain" description="Formimidoylglutamate deiminase N-terminal" evidence="3">
    <location>
        <begin position="7"/>
        <end position="45"/>
    </location>
</feature>
<dbReference type="InterPro" id="IPR050287">
    <property type="entry name" value="MTA/SAH_deaminase"/>
</dbReference>
<name>F4H3Z8_CELFA</name>
<dbReference type="EMBL" id="CP002666">
    <property type="protein sequence ID" value="AEE44222.1"/>
    <property type="molecule type" value="Genomic_DNA"/>
</dbReference>
<dbReference type="SUPFAM" id="SSF51556">
    <property type="entry name" value="Metallo-dependent hydrolases"/>
    <property type="match status" value="1"/>
</dbReference>
<dbReference type="InterPro" id="IPR006680">
    <property type="entry name" value="Amidohydro-rel"/>
</dbReference>
<keyword evidence="5" id="KW-1185">Reference proteome</keyword>
<keyword evidence="1" id="KW-0378">Hydrolase</keyword>
<organism evidence="4 5">
    <name type="scientific">Cellulomonas fimi (strain ATCC 484 / DSM 20113 / JCM 1341 / CCUG 24087 / LMG 16345 / NBRC 15513 / NCIMB 8980 / NCTC 7547 / NRS-133)</name>
    <dbReference type="NCBI Taxonomy" id="590998"/>
    <lineage>
        <taxon>Bacteria</taxon>
        <taxon>Bacillati</taxon>
        <taxon>Actinomycetota</taxon>
        <taxon>Actinomycetes</taxon>
        <taxon>Micrococcales</taxon>
        <taxon>Cellulomonadaceae</taxon>
        <taxon>Cellulomonas</taxon>
    </lineage>
</organism>
<accession>F4H3Z8</accession>
<evidence type="ECO:0000259" key="3">
    <source>
        <dbReference type="Pfam" id="PF22429"/>
    </source>
</evidence>
<evidence type="ECO:0000313" key="5">
    <source>
        <dbReference type="Proteomes" id="UP000008460"/>
    </source>
</evidence>
<evidence type="ECO:0000256" key="1">
    <source>
        <dbReference type="ARBA" id="ARBA00022801"/>
    </source>
</evidence>
<dbReference type="InterPro" id="IPR011059">
    <property type="entry name" value="Metal-dep_hydrolase_composite"/>
</dbReference>
<dbReference type="Proteomes" id="UP000008460">
    <property type="component" value="Chromosome"/>
</dbReference>
<dbReference type="SUPFAM" id="SSF51338">
    <property type="entry name" value="Composite domain of metallo-dependent hydrolases"/>
    <property type="match status" value="1"/>
</dbReference>
<evidence type="ECO:0000259" key="2">
    <source>
        <dbReference type="Pfam" id="PF01979"/>
    </source>
</evidence>
<dbReference type="STRING" id="590998.Celf_0071"/>
<dbReference type="RefSeq" id="WP_013769252.1">
    <property type="nucleotide sequence ID" value="NC_015514.1"/>
</dbReference>
<dbReference type="PANTHER" id="PTHR43794:SF11">
    <property type="entry name" value="AMIDOHYDROLASE-RELATED DOMAIN-CONTAINING PROTEIN"/>
    <property type="match status" value="1"/>
</dbReference>
<reference evidence="4 5" key="1">
    <citation type="submission" date="2011-04" db="EMBL/GenBank/DDBJ databases">
        <title>Complete sequence of Cellulomonas fimi ATCC 484.</title>
        <authorList>
            <consortium name="US DOE Joint Genome Institute"/>
            <person name="Lucas S."/>
            <person name="Han J."/>
            <person name="Lapidus A."/>
            <person name="Cheng J.-F."/>
            <person name="Goodwin L."/>
            <person name="Pitluck S."/>
            <person name="Peters L."/>
            <person name="Chertkov O."/>
            <person name="Detter J.C."/>
            <person name="Han C."/>
            <person name="Tapia R."/>
            <person name="Land M."/>
            <person name="Hauser L."/>
            <person name="Kyrpides N."/>
            <person name="Ivanova N."/>
            <person name="Ovchinnikova G."/>
            <person name="Pagani I."/>
            <person name="Mead D."/>
            <person name="Brumm P."/>
            <person name="Woyke T."/>
        </authorList>
    </citation>
    <scope>NUCLEOTIDE SEQUENCE [LARGE SCALE GENOMIC DNA]</scope>
    <source>
        <strain evidence="5">ATCC 484 / DSM 20113 / JCM 1341 / NBRC 15513 / NCIMB 8980 / NCTC 7547</strain>
    </source>
</reference>
<dbReference type="InterPro" id="IPR055156">
    <property type="entry name" value="HutF-like_N"/>
</dbReference>
<dbReference type="InterPro" id="IPR010252">
    <property type="entry name" value="HutF"/>
</dbReference>
<dbReference type="NCBIfam" id="TIGR02022">
    <property type="entry name" value="hutF"/>
    <property type="match status" value="1"/>
</dbReference>
<dbReference type="Gene3D" id="2.30.40.10">
    <property type="entry name" value="Urease, subunit C, domain 1"/>
    <property type="match status" value="1"/>
</dbReference>
<dbReference type="Gene3D" id="3.20.20.140">
    <property type="entry name" value="Metal-dependent hydrolases"/>
    <property type="match status" value="1"/>
</dbReference>
<sequence>MTDPRAFWAAAAWLPDGLAHGVRLTVADGRLASVTTGVPAETGDHHLPGVVLPGFANAHSHAFHRALRGRTHGDGGTFWTWRERMYALAATLTPDTYLDLARATFAEMVLAGVTAVGELHYLHHAPGGVRYDDANVMAEALRTAAADAGLRLTLLDTAYLAGGIGRPVTGPQQRFADTDAEAWAARVDALRPDATLTVGAAIHSVRAVPRDAVAAVAAHARRRALPLHVHVSEQRAENEDCLAAYGATPTRVLADAGALGPSTTAVHAVHVTPADVALLGSTGTGVCLCPSTERDLGDGLAPGAGLRAAGCRLAVGSDQHVRTDLLAEARDVEMHERVAREARGVLDPAGLVDLLTTGGHTALGDPTGGRLAVGAPADLVAVRTDTPRTAGADPAQLVLVAGSTDVDTVVVGGRVRVSGGRHALGDVGVLLARAVDAAWREADLR</sequence>
<gene>
    <name evidence="4" type="ordered locus">Celf_0071</name>
</gene>